<keyword evidence="5" id="KW-1185">Reference proteome</keyword>
<protein>
    <recommendedName>
        <fullName evidence="6">Mobilization protein</fullName>
    </recommendedName>
</protein>
<keyword evidence="1" id="KW-0175">Coiled coil</keyword>
<evidence type="ECO:0000256" key="2">
    <source>
        <dbReference type="SAM" id="MobiDB-lite"/>
    </source>
</evidence>
<feature type="coiled-coil region" evidence="1">
    <location>
        <begin position="41"/>
        <end position="68"/>
    </location>
</feature>
<evidence type="ECO:0000313" key="4">
    <source>
        <dbReference type="EMBL" id="MCK8496116.1"/>
    </source>
</evidence>
<comment type="caution">
    <text evidence="4">The sequence shown here is derived from an EMBL/GenBank/DDBJ whole genome shotgun (WGS) entry which is preliminary data.</text>
</comment>
<feature type="compositionally biased region" description="Low complexity" evidence="2">
    <location>
        <begin position="15"/>
        <end position="34"/>
    </location>
</feature>
<keyword evidence="3" id="KW-1133">Transmembrane helix</keyword>
<accession>A0ABT0HV92</accession>
<keyword evidence="3" id="KW-0472">Membrane</keyword>
<keyword evidence="3" id="KW-0812">Transmembrane</keyword>
<dbReference type="Proteomes" id="UP001202180">
    <property type="component" value="Unassembled WGS sequence"/>
</dbReference>
<evidence type="ECO:0000256" key="1">
    <source>
        <dbReference type="SAM" id="Coils"/>
    </source>
</evidence>
<name>A0ABT0HV92_9BACT</name>
<gene>
    <name evidence="4" type="ORF">M0L20_29890</name>
</gene>
<feature type="region of interest" description="Disordered" evidence="2">
    <location>
        <begin position="1"/>
        <end position="38"/>
    </location>
</feature>
<feature type="compositionally biased region" description="Polar residues" evidence="2">
    <location>
        <begin position="1"/>
        <end position="14"/>
    </location>
</feature>
<dbReference type="EMBL" id="JALPRF010000018">
    <property type="protein sequence ID" value="MCK8496116.1"/>
    <property type="molecule type" value="Genomic_DNA"/>
</dbReference>
<feature type="transmembrane region" description="Helical" evidence="3">
    <location>
        <begin position="171"/>
        <end position="189"/>
    </location>
</feature>
<sequence length="230" mass="25426">MSENKFLRNLQQPRPATSPVASSTPPVESTPVAPGHGYDPIQRLVEELSRHNQAIEGLNRRFDVWEKQPRGASAEELQNLVEAARAGTRIQVNTELLATKLLPELTKGTATPTNLKTATDEGVAELRAVGLATAERIEQAARAAAHRIEWASRSQANAWANRIGFTSWQSALVVCTLLVVIGAGLVIYVQSHQAEVQAMRIQDNASKEFVSWIQEKYPQVWKAYLRKVNP</sequence>
<reference evidence="4 5" key="1">
    <citation type="submission" date="2022-04" db="EMBL/GenBank/DDBJ databases">
        <title>Spirosoma sp. strain RP8 genome sequencing and assembly.</title>
        <authorList>
            <person name="Jung Y."/>
        </authorList>
    </citation>
    <scope>NUCLEOTIDE SEQUENCE [LARGE SCALE GENOMIC DNA]</scope>
    <source>
        <strain evidence="4 5">RP8</strain>
    </source>
</reference>
<evidence type="ECO:0000313" key="5">
    <source>
        <dbReference type="Proteomes" id="UP001202180"/>
    </source>
</evidence>
<evidence type="ECO:0000256" key="3">
    <source>
        <dbReference type="SAM" id="Phobius"/>
    </source>
</evidence>
<proteinExistence type="predicted"/>
<dbReference type="RefSeq" id="WP_248481002.1">
    <property type="nucleotide sequence ID" value="NZ_JALPRF010000018.1"/>
</dbReference>
<evidence type="ECO:0008006" key="6">
    <source>
        <dbReference type="Google" id="ProtNLM"/>
    </source>
</evidence>
<organism evidence="4 5">
    <name type="scientific">Spirosoma liriopis</name>
    <dbReference type="NCBI Taxonomy" id="2937440"/>
    <lineage>
        <taxon>Bacteria</taxon>
        <taxon>Pseudomonadati</taxon>
        <taxon>Bacteroidota</taxon>
        <taxon>Cytophagia</taxon>
        <taxon>Cytophagales</taxon>
        <taxon>Cytophagaceae</taxon>
        <taxon>Spirosoma</taxon>
    </lineage>
</organism>